<organism evidence="1 2">
    <name type="scientific">Coraliomargarita algicola</name>
    <dbReference type="NCBI Taxonomy" id="3092156"/>
    <lineage>
        <taxon>Bacteria</taxon>
        <taxon>Pseudomonadati</taxon>
        <taxon>Verrucomicrobiota</taxon>
        <taxon>Opitutia</taxon>
        <taxon>Puniceicoccales</taxon>
        <taxon>Coraliomargaritaceae</taxon>
        <taxon>Coraliomargarita</taxon>
    </lineage>
</organism>
<evidence type="ECO:0000313" key="1">
    <source>
        <dbReference type="EMBL" id="WPJ96886.1"/>
    </source>
</evidence>
<reference evidence="1 2" key="1">
    <citation type="submission" date="2023-11" db="EMBL/GenBank/DDBJ databases">
        <title>Coraliomargarita sp. nov., isolated from marine algae.</title>
        <authorList>
            <person name="Lee J.K."/>
            <person name="Baek J.H."/>
            <person name="Kim J.M."/>
            <person name="Choi D.G."/>
            <person name="Jeon C.O."/>
        </authorList>
    </citation>
    <scope>NUCLEOTIDE SEQUENCE [LARGE SCALE GENOMIC DNA]</scope>
    <source>
        <strain evidence="1 2">J2-16</strain>
    </source>
</reference>
<keyword evidence="2" id="KW-1185">Reference proteome</keyword>
<proteinExistence type="predicted"/>
<dbReference type="Proteomes" id="UP001324993">
    <property type="component" value="Chromosome"/>
</dbReference>
<evidence type="ECO:0000313" key="2">
    <source>
        <dbReference type="Proteomes" id="UP001324993"/>
    </source>
</evidence>
<gene>
    <name evidence="1" type="ORF">SH580_04095</name>
</gene>
<dbReference type="RefSeq" id="WP_319833743.1">
    <property type="nucleotide sequence ID" value="NZ_CP138858.1"/>
</dbReference>
<sequence>MDPTVAVEESLKYFQIVGADADWKWAQARIISQDTIEVWYSEIAAPIELRSVWSANPVGANLYNKERLPAFVFQAISGLETLE</sequence>
<protein>
    <submittedName>
        <fullName evidence="1">Uncharacterized protein</fullName>
    </submittedName>
</protein>
<dbReference type="EMBL" id="CP138858">
    <property type="protein sequence ID" value="WPJ96886.1"/>
    <property type="molecule type" value="Genomic_DNA"/>
</dbReference>
<name>A0ABZ0RN96_9BACT</name>
<accession>A0ABZ0RN96</accession>